<organism evidence="2 3">
    <name type="scientific">Candidatus Ghiorseimicrobium undicola</name>
    <dbReference type="NCBI Taxonomy" id="1974746"/>
    <lineage>
        <taxon>Bacteria</taxon>
        <taxon>Pseudomonadati</taxon>
        <taxon>Candidatus Omnitrophota</taxon>
        <taxon>Candidatus Ghiorseimicrobium</taxon>
    </lineage>
</organism>
<sequence>MAFQHLAVVFFLLLVLNLYLKADSVSDKPAYFYFWWALTLLANLAASFSRLSILIIPLAIGAHILLSDDSRQRIIRYTRWLPLFITYLGYPLFLLMFAGEDRLNIDLTGWNAPFKYPIAVITGIVLLFGLRAVFILFRNDRPNPVIKKAVLIAAVCAVYLVLCLKGVKYAILPFDIWVPFTGMLSTFLQPLQSAFLIDSTRHMHFIYLQMSLFNFLLVVFIVMLFVKRNMFRTNTLAMLVVWYFLAYGYLMFQNPIRSRYFIFISPIFSIVISSAAIYLLGRAKGIIKERFFMMEMCMLSLFFIFCSMNIAAIRF</sequence>
<evidence type="ECO:0000313" key="2">
    <source>
        <dbReference type="EMBL" id="PIQ89722.1"/>
    </source>
</evidence>
<feature type="transmembrane region" description="Helical" evidence="1">
    <location>
        <begin position="118"/>
        <end position="137"/>
    </location>
</feature>
<name>A0A2H0LZC5_9BACT</name>
<feature type="transmembrane region" description="Helical" evidence="1">
    <location>
        <begin position="149"/>
        <end position="171"/>
    </location>
</feature>
<evidence type="ECO:0000313" key="3">
    <source>
        <dbReference type="Proteomes" id="UP000229641"/>
    </source>
</evidence>
<evidence type="ECO:0000256" key="1">
    <source>
        <dbReference type="SAM" id="Phobius"/>
    </source>
</evidence>
<feature type="transmembrane region" description="Helical" evidence="1">
    <location>
        <begin position="258"/>
        <end position="280"/>
    </location>
</feature>
<comment type="caution">
    <text evidence="2">The sequence shown here is derived from an EMBL/GenBank/DDBJ whole genome shotgun (WGS) entry which is preliminary data.</text>
</comment>
<accession>A0A2H0LZC5</accession>
<reference evidence="2 3" key="1">
    <citation type="submission" date="2017-09" db="EMBL/GenBank/DDBJ databases">
        <title>Depth-based differentiation of microbial function through sediment-hosted aquifers and enrichment of novel symbionts in the deep terrestrial subsurface.</title>
        <authorList>
            <person name="Probst A.J."/>
            <person name="Ladd B."/>
            <person name="Jarett J.K."/>
            <person name="Geller-Mcgrath D.E."/>
            <person name="Sieber C.M."/>
            <person name="Emerson J.B."/>
            <person name="Anantharaman K."/>
            <person name="Thomas B.C."/>
            <person name="Malmstrom R."/>
            <person name="Stieglmeier M."/>
            <person name="Klingl A."/>
            <person name="Woyke T."/>
            <person name="Ryan C.M."/>
            <person name="Banfield J.F."/>
        </authorList>
    </citation>
    <scope>NUCLEOTIDE SEQUENCE [LARGE SCALE GENOMIC DNA]</scope>
    <source>
        <strain evidence="2">CG11_big_fil_rev_8_21_14_0_20_42_13</strain>
    </source>
</reference>
<feature type="transmembrane region" description="Helical" evidence="1">
    <location>
        <begin position="80"/>
        <end position="98"/>
    </location>
</feature>
<dbReference type="AlphaFoldDB" id="A0A2H0LZC5"/>
<keyword evidence="1" id="KW-0472">Membrane</keyword>
<feature type="transmembrane region" description="Helical" evidence="1">
    <location>
        <begin position="205"/>
        <end position="226"/>
    </location>
</feature>
<keyword evidence="1" id="KW-1133">Transmembrane helix</keyword>
<protein>
    <submittedName>
        <fullName evidence="2">Uncharacterized protein</fullName>
    </submittedName>
</protein>
<dbReference type="Proteomes" id="UP000229641">
    <property type="component" value="Unassembled WGS sequence"/>
</dbReference>
<proteinExistence type="predicted"/>
<feature type="transmembrane region" description="Helical" evidence="1">
    <location>
        <begin position="292"/>
        <end position="313"/>
    </location>
</feature>
<feature type="non-terminal residue" evidence="2">
    <location>
        <position position="315"/>
    </location>
</feature>
<keyword evidence="1" id="KW-0812">Transmembrane</keyword>
<dbReference type="EMBL" id="PCWA01000019">
    <property type="protein sequence ID" value="PIQ89722.1"/>
    <property type="molecule type" value="Genomic_DNA"/>
</dbReference>
<feature type="transmembrane region" description="Helical" evidence="1">
    <location>
        <begin position="233"/>
        <end position="252"/>
    </location>
</feature>
<feature type="transmembrane region" description="Helical" evidence="1">
    <location>
        <begin position="32"/>
        <end position="60"/>
    </location>
</feature>
<gene>
    <name evidence="2" type="ORF">COV72_01615</name>
</gene>